<dbReference type="InterPro" id="IPR029058">
    <property type="entry name" value="AB_hydrolase_fold"/>
</dbReference>
<dbReference type="GO" id="GO:0005886">
    <property type="term" value="C:plasma membrane"/>
    <property type="evidence" value="ECO:0007669"/>
    <property type="project" value="UniProtKB-SubCell"/>
</dbReference>
<name>A0AAV4UXL0_9ARAC</name>
<proteinExistence type="predicted"/>
<keyword evidence="12 15" id="KW-0472">Membrane</keyword>
<evidence type="ECO:0000256" key="4">
    <source>
        <dbReference type="ARBA" id="ARBA00022553"/>
    </source>
</evidence>
<accession>A0AAV4UXL0</accession>
<comment type="caution">
    <text evidence="17">The sequence shown here is derived from an EMBL/GenBank/DDBJ whole genome shotgun (WGS) entry which is preliminary data.</text>
</comment>
<reference evidence="17 18" key="1">
    <citation type="submission" date="2021-06" db="EMBL/GenBank/DDBJ databases">
        <title>Caerostris darwini draft genome.</title>
        <authorList>
            <person name="Kono N."/>
            <person name="Arakawa K."/>
        </authorList>
    </citation>
    <scope>NUCLEOTIDE SEQUENCE [LARGE SCALE GENOMIC DNA]</scope>
</reference>
<gene>
    <name evidence="17" type="primary">Dagla</name>
    <name evidence="17" type="ORF">CDAR_479261</name>
</gene>
<evidence type="ECO:0000256" key="8">
    <source>
        <dbReference type="ARBA" id="ARBA00022837"/>
    </source>
</evidence>
<dbReference type="InterPro" id="IPR002921">
    <property type="entry name" value="Fungal_lipase-type"/>
</dbReference>
<dbReference type="InterPro" id="IPR052214">
    <property type="entry name" value="DAG_Lipase-Related"/>
</dbReference>
<evidence type="ECO:0000256" key="1">
    <source>
        <dbReference type="ARBA" id="ARBA00001913"/>
    </source>
</evidence>
<dbReference type="EC" id="3.1.1.116" evidence="14"/>
<evidence type="ECO:0000256" key="12">
    <source>
        <dbReference type="ARBA" id="ARBA00023136"/>
    </source>
</evidence>
<evidence type="ECO:0000259" key="16">
    <source>
        <dbReference type="Pfam" id="PF01764"/>
    </source>
</evidence>
<keyword evidence="11" id="KW-0443">Lipid metabolism</keyword>
<dbReference type="Pfam" id="PF01764">
    <property type="entry name" value="Lipase_3"/>
    <property type="match status" value="1"/>
</dbReference>
<evidence type="ECO:0000256" key="2">
    <source>
        <dbReference type="ARBA" id="ARBA00004651"/>
    </source>
</evidence>
<evidence type="ECO:0000256" key="11">
    <source>
        <dbReference type="ARBA" id="ARBA00023098"/>
    </source>
</evidence>
<dbReference type="AlphaFoldDB" id="A0AAV4UXL0"/>
<dbReference type="EMBL" id="BPLQ01012056">
    <property type="protein sequence ID" value="GIY62179.1"/>
    <property type="molecule type" value="Genomic_DNA"/>
</dbReference>
<keyword evidence="7" id="KW-0378">Hydrolase</keyword>
<feature type="transmembrane region" description="Helical" evidence="15">
    <location>
        <begin position="43"/>
        <end position="61"/>
    </location>
</feature>
<keyword evidence="10 15" id="KW-1133">Transmembrane helix</keyword>
<dbReference type="Proteomes" id="UP001054837">
    <property type="component" value="Unassembled WGS sequence"/>
</dbReference>
<keyword evidence="9" id="KW-0442">Lipid degradation</keyword>
<keyword evidence="3" id="KW-1003">Cell membrane</keyword>
<dbReference type="SUPFAM" id="SSF53474">
    <property type="entry name" value="alpha/beta-Hydrolases"/>
    <property type="match status" value="1"/>
</dbReference>
<evidence type="ECO:0000256" key="7">
    <source>
        <dbReference type="ARBA" id="ARBA00022801"/>
    </source>
</evidence>
<dbReference type="GO" id="GO:0046340">
    <property type="term" value="P:diacylglycerol catabolic process"/>
    <property type="evidence" value="ECO:0007669"/>
    <property type="project" value="TreeGrafter"/>
</dbReference>
<dbReference type="GO" id="GO:0019369">
    <property type="term" value="P:arachidonate metabolic process"/>
    <property type="evidence" value="ECO:0007669"/>
    <property type="project" value="TreeGrafter"/>
</dbReference>
<evidence type="ECO:0000313" key="18">
    <source>
        <dbReference type="Proteomes" id="UP001054837"/>
    </source>
</evidence>
<evidence type="ECO:0000256" key="15">
    <source>
        <dbReference type="SAM" id="Phobius"/>
    </source>
</evidence>
<keyword evidence="8" id="KW-0106">Calcium</keyword>
<evidence type="ECO:0000256" key="10">
    <source>
        <dbReference type="ARBA" id="ARBA00022989"/>
    </source>
</evidence>
<comment type="subcellular location">
    <subcellularLocation>
        <location evidence="2">Cell membrane</location>
        <topology evidence="2">Multi-pass membrane protein</topology>
    </subcellularLocation>
</comment>
<evidence type="ECO:0000313" key="17">
    <source>
        <dbReference type="EMBL" id="GIY62179.1"/>
    </source>
</evidence>
<keyword evidence="5 15" id="KW-0812">Transmembrane</keyword>
<evidence type="ECO:0000256" key="3">
    <source>
        <dbReference type="ARBA" id="ARBA00022475"/>
    </source>
</evidence>
<organism evidence="17 18">
    <name type="scientific">Caerostris darwini</name>
    <dbReference type="NCBI Taxonomy" id="1538125"/>
    <lineage>
        <taxon>Eukaryota</taxon>
        <taxon>Metazoa</taxon>
        <taxon>Ecdysozoa</taxon>
        <taxon>Arthropoda</taxon>
        <taxon>Chelicerata</taxon>
        <taxon>Arachnida</taxon>
        <taxon>Araneae</taxon>
        <taxon>Araneomorphae</taxon>
        <taxon>Entelegynae</taxon>
        <taxon>Araneoidea</taxon>
        <taxon>Araneidae</taxon>
        <taxon>Caerostris</taxon>
    </lineage>
</organism>
<keyword evidence="4" id="KW-0597">Phosphoprotein</keyword>
<comment type="cofactor">
    <cofactor evidence="1">
        <name>Ca(2+)</name>
        <dbReference type="ChEBI" id="CHEBI:29108"/>
    </cofactor>
</comment>
<dbReference type="Gene3D" id="3.40.50.1820">
    <property type="entry name" value="alpha/beta hydrolase"/>
    <property type="match status" value="1"/>
</dbReference>
<dbReference type="PANTHER" id="PTHR45792">
    <property type="entry name" value="DIACYLGLYCEROL LIPASE HOMOLOG-RELATED"/>
    <property type="match status" value="1"/>
</dbReference>
<dbReference type="GO" id="GO:0016298">
    <property type="term" value="F:lipase activity"/>
    <property type="evidence" value="ECO:0007669"/>
    <property type="project" value="TreeGrafter"/>
</dbReference>
<comment type="catalytic activity">
    <reaction evidence="13">
        <text>a 1,2-diacyl-sn-glycerol + H2O = a 2-acylglycerol + a fatty acid + H(+)</text>
        <dbReference type="Rhea" id="RHEA:33275"/>
        <dbReference type="ChEBI" id="CHEBI:15377"/>
        <dbReference type="ChEBI" id="CHEBI:15378"/>
        <dbReference type="ChEBI" id="CHEBI:17389"/>
        <dbReference type="ChEBI" id="CHEBI:17815"/>
        <dbReference type="ChEBI" id="CHEBI:28868"/>
        <dbReference type="EC" id="3.1.1.116"/>
    </reaction>
    <physiologicalReaction direction="left-to-right" evidence="13">
        <dbReference type="Rhea" id="RHEA:33276"/>
    </physiologicalReaction>
</comment>
<dbReference type="CDD" id="cd00519">
    <property type="entry name" value="Lipase_3"/>
    <property type="match status" value="1"/>
</dbReference>
<keyword evidence="6" id="KW-0479">Metal-binding</keyword>
<evidence type="ECO:0000256" key="13">
    <source>
        <dbReference type="ARBA" id="ARBA00024531"/>
    </source>
</evidence>
<evidence type="ECO:0000256" key="9">
    <source>
        <dbReference type="ARBA" id="ARBA00022963"/>
    </source>
</evidence>
<evidence type="ECO:0000256" key="14">
    <source>
        <dbReference type="ARBA" id="ARBA00026104"/>
    </source>
</evidence>
<sequence>MDLGKLSSSTSFSKEFKMPALIFLGRKWLIACDDFVVPCGIEAFLRMIWFICCSAFIWVKISNCDDSTFNNYFLYAAAGDLFFTSCLSFALMLTSARGSVLEVEKRKFVPIILFIKLITLFCDIGIASYGIWLFTLMEKTCIVKEIFIKVTTIVAFIYILAIAVGSFICYDTLGASKYWNIEANCYSLNFFKKAQYIWRLRLKFFCCCADISEDNDFIYVEISTFLASFLNGIDLVPTDVLSGIITLSQKHVLERRKHMLKHLPESVKLLESVEVPDWMTTANAIHFLRIAKSTYGWIAFLDIFHPWNLCILASQSGCCLNCFTQDNEIKNDNCCYLNLTAVQKISNFTDSDIIYASFKNNIHEPAFYIAIDHAKKYVVIAIRGTRSFSDLITDINAETLYFPSESKDKFKCHRGALRSALFVQNKIKDLNILERAFAENPTYTLALTGHSLGGSIAVILALLLRSQYPNLQCYAYGPLATLSAVGLPETLKYVLSVVVGEDMAPRLSATSCNELRTQLIGSLGESGAPKYQIIAGACWYHVQKYFKLVSQKSVSHGHENQVYRTDEENNLHPDESVFKDESKLYAPGRILYFERKMWDKPYWLTGLNLQSIIINPHMIADHQPHRIQRALDMYMNSIQTSTVGN</sequence>
<feature type="domain" description="Fungal lipase-type" evidence="16">
    <location>
        <begin position="379"/>
        <end position="509"/>
    </location>
</feature>
<feature type="transmembrane region" description="Helical" evidence="15">
    <location>
        <begin position="108"/>
        <end position="134"/>
    </location>
</feature>
<feature type="transmembrane region" description="Helical" evidence="15">
    <location>
        <begin position="73"/>
        <end position="96"/>
    </location>
</feature>
<keyword evidence="18" id="KW-1185">Reference proteome</keyword>
<evidence type="ECO:0000256" key="6">
    <source>
        <dbReference type="ARBA" id="ARBA00022723"/>
    </source>
</evidence>
<dbReference type="GO" id="GO:0046872">
    <property type="term" value="F:metal ion binding"/>
    <property type="evidence" value="ECO:0007669"/>
    <property type="project" value="UniProtKB-KW"/>
</dbReference>
<evidence type="ECO:0000256" key="5">
    <source>
        <dbReference type="ARBA" id="ARBA00022692"/>
    </source>
</evidence>
<protein>
    <recommendedName>
        <fullName evidence="14">sn-1-specific diacylglycerol lipase</fullName>
        <ecNumber evidence="14">3.1.1.116</ecNumber>
    </recommendedName>
</protein>
<feature type="transmembrane region" description="Helical" evidence="15">
    <location>
        <begin position="146"/>
        <end position="168"/>
    </location>
</feature>
<dbReference type="PANTHER" id="PTHR45792:SF8">
    <property type="entry name" value="DIACYLGLYCEROL LIPASE-ALPHA"/>
    <property type="match status" value="1"/>
</dbReference>